<accession>A0A382DJ23</accession>
<keyword evidence="3" id="KW-0687">Ribonucleoprotein</keyword>
<organism evidence="4">
    <name type="scientific">marine metagenome</name>
    <dbReference type="NCBI Taxonomy" id="408172"/>
    <lineage>
        <taxon>unclassified sequences</taxon>
        <taxon>metagenomes</taxon>
        <taxon>ecological metagenomes</taxon>
    </lineage>
</organism>
<comment type="similarity">
    <text evidence="1">Belongs to the bacterial ribosomal protein bS21 family.</text>
</comment>
<dbReference type="GO" id="GO:0003735">
    <property type="term" value="F:structural constituent of ribosome"/>
    <property type="evidence" value="ECO:0007669"/>
    <property type="project" value="InterPro"/>
</dbReference>
<dbReference type="AlphaFoldDB" id="A0A382DJ23"/>
<evidence type="ECO:0008006" key="5">
    <source>
        <dbReference type="Google" id="ProtNLM"/>
    </source>
</evidence>
<proteinExistence type="inferred from homology"/>
<sequence length="30" mass="3592">MPKVKVINNNFDFALRKFKRKVNKANTLQE</sequence>
<dbReference type="InterPro" id="IPR001911">
    <property type="entry name" value="Ribosomal_bS21"/>
</dbReference>
<dbReference type="GO" id="GO:1990904">
    <property type="term" value="C:ribonucleoprotein complex"/>
    <property type="evidence" value="ECO:0007669"/>
    <property type="project" value="UniProtKB-KW"/>
</dbReference>
<dbReference type="Pfam" id="PF01165">
    <property type="entry name" value="Ribosomal_S21"/>
    <property type="match status" value="1"/>
</dbReference>
<evidence type="ECO:0000256" key="1">
    <source>
        <dbReference type="ARBA" id="ARBA00006640"/>
    </source>
</evidence>
<feature type="non-terminal residue" evidence="4">
    <location>
        <position position="30"/>
    </location>
</feature>
<protein>
    <recommendedName>
        <fullName evidence="5">30S ribosomal protein S21</fullName>
    </recommendedName>
</protein>
<reference evidence="4" key="1">
    <citation type="submission" date="2018-05" db="EMBL/GenBank/DDBJ databases">
        <authorList>
            <person name="Lanie J.A."/>
            <person name="Ng W.-L."/>
            <person name="Kazmierczak K.M."/>
            <person name="Andrzejewski T.M."/>
            <person name="Davidsen T.M."/>
            <person name="Wayne K.J."/>
            <person name="Tettelin H."/>
            <person name="Glass J.I."/>
            <person name="Rusch D."/>
            <person name="Podicherti R."/>
            <person name="Tsui H.-C.T."/>
            <person name="Winkler M.E."/>
        </authorList>
    </citation>
    <scope>NUCLEOTIDE SEQUENCE</scope>
</reference>
<dbReference type="NCBIfam" id="TIGR00030">
    <property type="entry name" value="S21p"/>
    <property type="match status" value="1"/>
</dbReference>
<dbReference type="GO" id="GO:0006412">
    <property type="term" value="P:translation"/>
    <property type="evidence" value="ECO:0007669"/>
    <property type="project" value="InterPro"/>
</dbReference>
<dbReference type="EMBL" id="UINC01039314">
    <property type="protein sequence ID" value="SVB37617.1"/>
    <property type="molecule type" value="Genomic_DNA"/>
</dbReference>
<evidence type="ECO:0000256" key="3">
    <source>
        <dbReference type="ARBA" id="ARBA00023274"/>
    </source>
</evidence>
<evidence type="ECO:0000313" key="4">
    <source>
        <dbReference type="EMBL" id="SVB37617.1"/>
    </source>
</evidence>
<name>A0A382DJ23_9ZZZZ</name>
<evidence type="ECO:0000256" key="2">
    <source>
        <dbReference type="ARBA" id="ARBA00022980"/>
    </source>
</evidence>
<gene>
    <name evidence="4" type="ORF">METZ01_LOCUS190471</name>
</gene>
<keyword evidence="2" id="KW-0689">Ribosomal protein</keyword>
<dbReference type="GO" id="GO:0005840">
    <property type="term" value="C:ribosome"/>
    <property type="evidence" value="ECO:0007669"/>
    <property type="project" value="UniProtKB-KW"/>
</dbReference>